<evidence type="ECO:0000256" key="2">
    <source>
        <dbReference type="ARBA" id="ARBA00023315"/>
    </source>
</evidence>
<dbReference type="InterPro" id="IPR016181">
    <property type="entry name" value="Acyl_CoA_acyltransferase"/>
</dbReference>
<dbReference type="KEGG" id="aia:AWH56_021295"/>
<gene>
    <name evidence="6" type="ORF">AWH56_021295</name>
    <name evidence="5" type="ORF">AWH56_10665</name>
</gene>
<dbReference type="Pfam" id="PF13302">
    <property type="entry name" value="Acetyltransf_3"/>
    <property type="match status" value="1"/>
</dbReference>
<dbReference type="AlphaFoldDB" id="A0A1S2LZZ5"/>
<reference evidence="6 7" key="2">
    <citation type="journal article" date="2017" name="Genome Announc.">
        <title>Draft Genome Sequences of Four Alkaliphilic Bacteria Belonging to the Anaerobacillus Genus.</title>
        <authorList>
            <person name="Bassil N.M."/>
            <person name="Lloyd J.R."/>
        </authorList>
    </citation>
    <scope>NUCLEOTIDE SEQUENCE [LARGE SCALE GENOMIC DNA]</scope>
    <source>
        <strain evidence="6 7">NB2006</strain>
    </source>
</reference>
<evidence type="ECO:0000313" key="6">
    <source>
        <dbReference type="EMBL" id="QOY35207.1"/>
    </source>
</evidence>
<dbReference type="PANTHER" id="PTHR43792:SF8">
    <property type="entry name" value="[RIBOSOMAL PROTEIN US5]-ALANINE N-ACETYLTRANSFERASE"/>
    <property type="match status" value="1"/>
</dbReference>
<reference evidence="6 7" key="3">
    <citation type="journal article" date="2019" name="Int. J. Syst. Evol. Microbiol.">
        <title>Anaerobacillus isosaccharinicus sp. nov., an alkaliphilic bacterium which degrades isosaccharinic acid.</title>
        <authorList>
            <person name="Bassil N.M."/>
            <person name="Lloyd J.R."/>
        </authorList>
    </citation>
    <scope>NUCLEOTIDE SEQUENCE [LARGE SCALE GENOMIC DNA]</scope>
    <source>
        <strain evidence="6 7">NB2006</strain>
    </source>
</reference>
<dbReference type="EMBL" id="CP063356">
    <property type="protein sequence ID" value="QOY35207.1"/>
    <property type="molecule type" value="Genomic_DNA"/>
</dbReference>
<dbReference type="InterPro" id="IPR051531">
    <property type="entry name" value="N-acetyltransferase"/>
</dbReference>
<evidence type="ECO:0000259" key="4">
    <source>
        <dbReference type="PROSITE" id="PS51186"/>
    </source>
</evidence>
<reference evidence="6" key="4">
    <citation type="submission" date="2020-10" db="EMBL/GenBank/DDBJ databases">
        <authorList>
            <person name="Bassil N.M."/>
            <person name="Lloyd J.R."/>
        </authorList>
    </citation>
    <scope>NUCLEOTIDE SEQUENCE</scope>
    <source>
        <strain evidence="6">NB2006</strain>
    </source>
</reference>
<keyword evidence="2" id="KW-0012">Acyltransferase</keyword>
<dbReference type="Gene3D" id="3.40.630.30">
    <property type="match status" value="1"/>
</dbReference>
<accession>A0A1S2LZZ5</accession>
<evidence type="ECO:0000313" key="7">
    <source>
        <dbReference type="Proteomes" id="UP000180175"/>
    </source>
</evidence>
<sequence length="183" mass="20629">MRVIETERLLLRPVTVEDGDRVEELASDYDVSKTTLNIPYPYPEGGGKEFIESVIESEKNGKIAILAIVDKETQHLLGLINLNIAIPHKRGELGYFIGKPYWGMGYGTEAARAIVAYGFKDLALNKIYAAAFTTNPGSWRIMEKIGLKHEGTHKQHVSRFGEFFDLAYYGLVKEDYLKEANQD</sequence>
<keyword evidence="7" id="KW-1185">Reference proteome</keyword>
<dbReference type="InterPro" id="IPR000182">
    <property type="entry name" value="GNAT_dom"/>
</dbReference>
<dbReference type="PROSITE" id="PS51186">
    <property type="entry name" value="GNAT"/>
    <property type="match status" value="1"/>
</dbReference>
<feature type="domain" description="N-acetyltransferase" evidence="4">
    <location>
        <begin position="9"/>
        <end position="178"/>
    </location>
</feature>
<dbReference type="EMBL" id="LQXD01000095">
    <property type="protein sequence ID" value="OIJ18009.1"/>
    <property type="molecule type" value="Genomic_DNA"/>
</dbReference>
<dbReference type="PANTHER" id="PTHR43792">
    <property type="entry name" value="GNAT FAMILY, PUTATIVE (AFU_ORTHOLOGUE AFUA_3G00765)-RELATED-RELATED"/>
    <property type="match status" value="1"/>
</dbReference>
<proteinExistence type="inferred from homology"/>
<keyword evidence="1 5" id="KW-0808">Transferase</keyword>
<reference evidence="5 7" key="1">
    <citation type="submission" date="2016-10" db="EMBL/GenBank/DDBJ databases">
        <title>Draft genome sequences of four alkaliphilic bacteria belonging to the Anaerobacillus genus.</title>
        <authorList>
            <person name="Bassil N.M."/>
            <person name="Lloyd J.R."/>
        </authorList>
    </citation>
    <scope>NUCLEOTIDE SEQUENCE [LARGE SCALE GENOMIC DNA]</scope>
    <source>
        <strain evidence="5 7">NB2006</strain>
    </source>
</reference>
<organism evidence="5 7">
    <name type="scientific">Anaerobacillus isosaccharinicus</name>
    <dbReference type="NCBI Taxonomy" id="1532552"/>
    <lineage>
        <taxon>Bacteria</taxon>
        <taxon>Bacillati</taxon>
        <taxon>Bacillota</taxon>
        <taxon>Bacilli</taxon>
        <taxon>Bacillales</taxon>
        <taxon>Bacillaceae</taxon>
        <taxon>Anaerobacillus</taxon>
    </lineage>
</organism>
<dbReference type="GO" id="GO:0016747">
    <property type="term" value="F:acyltransferase activity, transferring groups other than amino-acyl groups"/>
    <property type="evidence" value="ECO:0007669"/>
    <property type="project" value="InterPro"/>
</dbReference>
<evidence type="ECO:0000313" key="5">
    <source>
        <dbReference type="EMBL" id="OIJ18009.1"/>
    </source>
</evidence>
<name>A0A1S2LZZ5_9BACI</name>
<dbReference type="RefSeq" id="WP_071317130.1">
    <property type="nucleotide sequence ID" value="NZ_CP063356.2"/>
</dbReference>
<evidence type="ECO:0000256" key="3">
    <source>
        <dbReference type="ARBA" id="ARBA00038502"/>
    </source>
</evidence>
<protein>
    <submittedName>
        <fullName evidence="5">GNAT family N-acetyltransferase</fullName>
    </submittedName>
</protein>
<dbReference type="OrthoDB" id="9798081at2"/>
<comment type="similarity">
    <text evidence="3">Belongs to the acetyltransferase family. RimJ subfamily.</text>
</comment>
<dbReference type="SUPFAM" id="SSF55729">
    <property type="entry name" value="Acyl-CoA N-acyltransferases (Nat)"/>
    <property type="match status" value="1"/>
</dbReference>
<evidence type="ECO:0000256" key="1">
    <source>
        <dbReference type="ARBA" id="ARBA00022679"/>
    </source>
</evidence>
<dbReference type="Proteomes" id="UP000180175">
    <property type="component" value="Chromosome"/>
</dbReference>